<proteinExistence type="predicted"/>
<feature type="region of interest" description="Disordered" evidence="1">
    <location>
        <begin position="218"/>
        <end position="237"/>
    </location>
</feature>
<dbReference type="EMBL" id="HBGF01026886">
    <property type="protein sequence ID" value="CAD9121912.1"/>
    <property type="molecule type" value="Transcribed_RNA"/>
</dbReference>
<sequence length="237" mass="25766">MSDVKPEKIPHVKEDCPVLCTHCSKLPGEIGIPVRRGVYRPWCTHCGVSSACEVVDGVAKCKMVPSHTAVMTHMCVDCDATHKKDQVVVPQNAVPYSRTFAAGTGTMQCSRNGPGCTPHLFEAADCPHVLCSACLLRGLPMVLSAINSSDPLSKPKAARRFQTDDEDFIVPPCPVCYFLGATGENGTTCGNFALQTTRALPPVWFNSLKALANVAFHQRQRDEPDSDPDDRDRIRAD</sequence>
<organism evidence="2">
    <name type="scientific">Neobodo designis</name>
    <name type="common">Flagellated protozoan</name>
    <name type="synonym">Bodo designis</name>
    <dbReference type="NCBI Taxonomy" id="312471"/>
    <lineage>
        <taxon>Eukaryota</taxon>
        <taxon>Discoba</taxon>
        <taxon>Euglenozoa</taxon>
        <taxon>Kinetoplastea</taxon>
        <taxon>Metakinetoplastina</taxon>
        <taxon>Neobodonida</taxon>
        <taxon>Neobodo</taxon>
    </lineage>
</organism>
<accession>A0A7S1M4U1</accession>
<name>A0A7S1M4U1_NEODS</name>
<evidence type="ECO:0000256" key="1">
    <source>
        <dbReference type="SAM" id="MobiDB-lite"/>
    </source>
</evidence>
<dbReference type="AlphaFoldDB" id="A0A7S1M4U1"/>
<evidence type="ECO:0000313" key="2">
    <source>
        <dbReference type="EMBL" id="CAD9121912.1"/>
    </source>
</evidence>
<gene>
    <name evidence="2" type="ORF">NDES1114_LOCUS17819</name>
</gene>
<reference evidence="2" key="1">
    <citation type="submission" date="2021-01" db="EMBL/GenBank/DDBJ databases">
        <authorList>
            <person name="Corre E."/>
            <person name="Pelletier E."/>
            <person name="Niang G."/>
            <person name="Scheremetjew M."/>
            <person name="Finn R."/>
            <person name="Kale V."/>
            <person name="Holt S."/>
            <person name="Cochrane G."/>
            <person name="Meng A."/>
            <person name="Brown T."/>
            <person name="Cohen L."/>
        </authorList>
    </citation>
    <scope>NUCLEOTIDE SEQUENCE</scope>
    <source>
        <strain evidence="2">CCAP 1951/1</strain>
    </source>
</reference>
<protein>
    <submittedName>
        <fullName evidence="2">Uncharacterized protein</fullName>
    </submittedName>
</protein>